<dbReference type="AlphaFoldDB" id="G8TSX1"/>
<evidence type="ECO:0000256" key="1">
    <source>
        <dbReference type="ARBA" id="ARBA00010211"/>
    </source>
</evidence>
<dbReference type="Proteomes" id="UP000005439">
    <property type="component" value="Chromosome"/>
</dbReference>
<dbReference type="EMBL" id="CP003179">
    <property type="protein sequence ID" value="AEW05586.1"/>
    <property type="molecule type" value="Genomic_DNA"/>
</dbReference>
<reference evidence="4 5" key="2">
    <citation type="journal article" date="2012" name="Stand. Genomic Sci.">
        <title>Complete genome sequence of the moderately thermophilic mineral-sulfide-oxidizing firmicute Sulfobacillus acidophilus type strain (NAL(T)).</title>
        <authorList>
            <person name="Anderson I."/>
            <person name="Chertkov O."/>
            <person name="Chen A."/>
            <person name="Saunders E."/>
            <person name="Lapidus A."/>
            <person name="Nolan M."/>
            <person name="Lucas S."/>
            <person name="Hammon N."/>
            <person name="Deshpande S."/>
            <person name="Cheng J.F."/>
            <person name="Han C."/>
            <person name="Tapia R."/>
            <person name="Goodwin L.A."/>
            <person name="Pitluck S."/>
            <person name="Liolios K."/>
            <person name="Pagani I."/>
            <person name="Ivanova N."/>
            <person name="Mikhailova N."/>
            <person name="Pati A."/>
            <person name="Palaniappan K."/>
            <person name="Land M."/>
            <person name="Pan C."/>
            <person name="Rohde M."/>
            <person name="Pukall R."/>
            <person name="Goker M."/>
            <person name="Detter J.C."/>
            <person name="Woyke T."/>
            <person name="Bristow J."/>
            <person name="Eisen J.A."/>
            <person name="Markowitz V."/>
            <person name="Hugenholtz P."/>
            <person name="Kyrpides N.C."/>
            <person name="Klenk H.P."/>
            <person name="Mavromatis K."/>
        </authorList>
    </citation>
    <scope>NUCLEOTIDE SEQUENCE [LARGE SCALE GENOMIC DNA]</scope>
    <source>
        <strain evidence="5">ATCC 700253 / DSM 10332 / NAL</strain>
    </source>
</reference>
<comment type="similarity">
    <text evidence="1">Belongs to the FAH family.</text>
</comment>
<keyword evidence="5" id="KW-1185">Reference proteome</keyword>
<dbReference type="KEGG" id="sap:Sulac_2100"/>
<dbReference type="HOGENOM" id="CLU_028458_3_1_9"/>
<evidence type="ECO:0000313" key="4">
    <source>
        <dbReference type="EMBL" id="AEW05586.1"/>
    </source>
</evidence>
<feature type="domain" description="Fumarylacetoacetase-like C-terminal" evidence="3">
    <location>
        <begin position="85"/>
        <end position="291"/>
    </location>
</feature>
<dbReference type="GO" id="GO:0019752">
    <property type="term" value="P:carboxylic acid metabolic process"/>
    <property type="evidence" value="ECO:0007669"/>
    <property type="project" value="UniProtKB-ARBA"/>
</dbReference>
<dbReference type="GO" id="GO:0016853">
    <property type="term" value="F:isomerase activity"/>
    <property type="evidence" value="ECO:0007669"/>
    <property type="project" value="UniProtKB-ARBA"/>
</dbReference>
<dbReference type="SUPFAM" id="SSF56529">
    <property type="entry name" value="FAH"/>
    <property type="match status" value="1"/>
</dbReference>
<dbReference type="EC" id="4.3.2.3" evidence="4"/>
<evidence type="ECO:0000259" key="3">
    <source>
        <dbReference type="Pfam" id="PF01557"/>
    </source>
</evidence>
<evidence type="ECO:0000256" key="2">
    <source>
        <dbReference type="ARBA" id="ARBA00022723"/>
    </source>
</evidence>
<dbReference type="InterPro" id="IPR036663">
    <property type="entry name" value="Fumarylacetoacetase_C_sf"/>
</dbReference>
<protein>
    <submittedName>
        <fullName evidence="4">Ureidoglycolate lyase</fullName>
        <ecNumber evidence="4">4.3.2.3</ecNumber>
    </submittedName>
</protein>
<dbReference type="InterPro" id="IPR011234">
    <property type="entry name" value="Fumarylacetoacetase-like_C"/>
</dbReference>
<keyword evidence="2" id="KW-0479">Metal-binding</keyword>
<dbReference type="PATRIC" id="fig|679936.5.peg.2165"/>
<dbReference type="PANTHER" id="PTHR42796:SF4">
    <property type="entry name" value="FUMARYLACETOACETATE HYDROLASE DOMAIN-CONTAINING PROTEIN 2A"/>
    <property type="match status" value="1"/>
</dbReference>
<sequence>MKLASGILHNQEELFLVTDQGAYQVARLRKGMGYGDERWTMDRVLRFGHEALTGLEQVGQWLFSHRAEPDPEPDKWLAPVPRPGKILCVGLNYRPHAIEARQAIPEYPVLFNKYQNAVVGQRALVHPPVGAEQIDYEAELVLVMGRRCRNVSVDDALHYVLGYMNGNDLSARDLQFRTGQWLLGKGLDGFGPMGPYLVTRDEIPDPDQLEISGRLNGRVVQHSNTREMIFSCAELVSYISRYMTLEAGDVIFTGTPEGVILGRPENEREWLKAGDEFTVEISGLGQLTTTIGPAL</sequence>
<dbReference type="InterPro" id="IPR051121">
    <property type="entry name" value="FAH"/>
</dbReference>
<name>G8TSX1_SULAD</name>
<dbReference type="GO" id="GO:0046872">
    <property type="term" value="F:metal ion binding"/>
    <property type="evidence" value="ECO:0007669"/>
    <property type="project" value="UniProtKB-KW"/>
</dbReference>
<evidence type="ECO:0000313" key="5">
    <source>
        <dbReference type="Proteomes" id="UP000005439"/>
    </source>
</evidence>
<gene>
    <name evidence="4" type="ordered locus">Sulac_2100</name>
</gene>
<dbReference type="GO" id="GO:0050385">
    <property type="term" value="F:ureidoglycolate lyase activity"/>
    <property type="evidence" value="ECO:0007669"/>
    <property type="project" value="UniProtKB-EC"/>
</dbReference>
<accession>G8TSX1</accession>
<dbReference type="Gene3D" id="3.90.850.10">
    <property type="entry name" value="Fumarylacetoacetase-like, C-terminal domain"/>
    <property type="match status" value="1"/>
</dbReference>
<dbReference type="STRING" id="679936.Sulac_2100"/>
<dbReference type="FunFam" id="3.90.850.10:FF:000002">
    <property type="entry name" value="2-hydroxyhepta-2,4-diene-1,7-dioate isomerase"/>
    <property type="match status" value="1"/>
</dbReference>
<keyword evidence="4" id="KW-0456">Lyase</keyword>
<proteinExistence type="inferred from homology"/>
<organism evidence="4 5">
    <name type="scientific">Sulfobacillus acidophilus (strain ATCC 700253 / DSM 10332 / NAL)</name>
    <dbReference type="NCBI Taxonomy" id="679936"/>
    <lineage>
        <taxon>Bacteria</taxon>
        <taxon>Bacillati</taxon>
        <taxon>Bacillota</taxon>
        <taxon>Clostridia</taxon>
        <taxon>Eubacteriales</taxon>
        <taxon>Clostridiales Family XVII. Incertae Sedis</taxon>
        <taxon>Sulfobacillus</taxon>
    </lineage>
</organism>
<dbReference type="Pfam" id="PF01557">
    <property type="entry name" value="FAA_hydrolase"/>
    <property type="match status" value="1"/>
</dbReference>
<reference evidence="5" key="1">
    <citation type="submission" date="2011-12" db="EMBL/GenBank/DDBJ databases">
        <title>The complete genome of chromosome of Sulfobacillus acidophilus DSM 10332.</title>
        <authorList>
            <person name="Lucas S."/>
            <person name="Han J."/>
            <person name="Lapidus A."/>
            <person name="Bruce D."/>
            <person name="Goodwin L."/>
            <person name="Pitluck S."/>
            <person name="Peters L."/>
            <person name="Kyrpides N."/>
            <person name="Mavromatis K."/>
            <person name="Ivanova N."/>
            <person name="Mikhailova N."/>
            <person name="Chertkov O."/>
            <person name="Saunders E."/>
            <person name="Detter J.C."/>
            <person name="Tapia R."/>
            <person name="Han C."/>
            <person name="Land M."/>
            <person name="Hauser L."/>
            <person name="Markowitz V."/>
            <person name="Cheng J.-F."/>
            <person name="Hugenholtz P."/>
            <person name="Woyke T."/>
            <person name="Wu D."/>
            <person name="Pukall R."/>
            <person name="Gehrich-Schroeter G."/>
            <person name="Schneider S."/>
            <person name="Klenk H.-P."/>
            <person name="Eisen J.A."/>
        </authorList>
    </citation>
    <scope>NUCLEOTIDE SEQUENCE [LARGE SCALE GENOMIC DNA]</scope>
    <source>
        <strain evidence="5">ATCC 700253 / DSM 10332 / NAL</strain>
    </source>
</reference>
<dbReference type="PANTHER" id="PTHR42796">
    <property type="entry name" value="FUMARYLACETOACETATE HYDROLASE DOMAIN-CONTAINING PROTEIN 2A-RELATED"/>
    <property type="match status" value="1"/>
</dbReference>